<dbReference type="GO" id="GO:0008137">
    <property type="term" value="F:NADH dehydrogenase (ubiquinone) activity"/>
    <property type="evidence" value="ECO:0007669"/>
    <property type="project" value="UniProtKB-EC"/>
</dbReference>
<protein>
    <recommendedName>
        <fullName evidence="4 17">NADH-ubiquinone oxidoreductase chain 2</fullName>
        <ecNumber evidence="3 17">7.1.1.2</ecNumber>
    </recommendedName>
</protein>
<evidence type="ECO:0000259" key="19">
    <source>
        <dbReference type="Pfam" id="PF06444"/>
    </source>
</evidence>
<evidence type="ECO:0000256" key="8">
    <source>
        <dbReference type="ARBA" id="ARBA00022792"/>
    </source>
</evidence>
<keyword evidence="11 17" id="KW-1133">Transmembrane helix</keyword>
<dbReference type="PRINTS" id="PR01436">
    <property type="entry name" value="NADHDHGNASE2"/>
</dbReference>
<accession>Q9TD51</accession>
<comment type="function">
    <text evidence="17">Core subunit of the mitochondrial membrane respiratory chain NADH dehydrogenase (Complex I) which catalyzes electron transfer from NADH through the respiratory chain, using ubiquinone as an electron acceptor. Essential for the catalytic activity and assembly of complex I.</text>
</comment>
<evidence type="ECO:0000256" key="6">
    <source>
        <dbReference type="ARBA" id="ARBA00022660"/>
    </source>
</evidence>
<dbReference type="Pfam" id="PF06444">
    <property type="entry name" value="NADH_dehy_S2_C"/>
    <property type="match status" value="1"/>
</dbReference>
<geneLocation type="mitochondrion" evidence="20"/>
<evidence type="ECO:0000256" key="11">
    <source>
        <dbReference type="ARBA" id="ARBA00022989"/>
    </source>
</evidence>
<reference evidence="20" key="1">
    <citation type="journal article" date="1999" name="Evolution">
        <title>THE EVOLUTION OF DIAPAUSE IN THE KILLIFISH FAMILY RIVULIDAE (ATHERINOMORPHA, CYPRINODONTIFORMES): A MOLECULAR PHYLOGENETIC AND BIOGEOGRAPHIC PERSPECTIVE.</title>
        <authorList>
            <person name="Hrbek T."/>
            <person name="Larson A."/>
        </authorList>
    </citation>
    <scope>NUCLEOTIDE SEQUENCE</scope>
</reference>
<feature type="transmembrane region" description="Helical" evidence="17">
    <location>
        <begin position="204"/>
        <end position="226"/>
    </location>
</feature>
<dbReference type="GO" id="GO:0005743">
    <property type="term" value="C:mitochondrial inner membrane"/>
    <property type="evidence" value="ECO:0007669"/>
    <property type="project" value="UniProtKB-SubCell"/>
</dbReference>
<keyword evidence="8 17" id="KW-0999">Mitochondrion inner membrane</keyword>
<keyword evidence="9 17" id="KW-1278">Translocase</keyword>
<evidence type="ECO:0000256" key="2">
    <source>
        <dbReference type="ARBA" id="ARBA00007012"/>
    </source>
</evidence>
<keyword evidence="14 17" id="KW-0496">Mitochondrion</keyword>
<keyword evidence="13 17" id="KW-0830">Ubiquinone</keyword>
<evidence type="ECO:0000256" key="15">
    <source>
        <dbReference type="ARBA" id="ARBA00023136"/>
    </source>
</evidence>
<evidence type="ECO:0000256" key="16">
    <source>
        <dbReference type="ARBA" id="ARBA00049551"/>
    </source>
</evidence>
<dbReference type="PANTHER" id="PTHR46552">
    <property type="entry name" value="NADH-UBIQUINONE OXIDOREDUCTASE CHAIN 2"/>
    <property type="match status" value="1"/>
</dbReference>
<feature type="domain" description="NADH dehydrogenase subunit 2 C-terminal" evidence="19">
    <location>
        <begin position="289"/>
        <end position="343"/>
    </location>
</feature>
<evidence type="ECO:0000259" key="18">
    <source>
        <dbReference type="Pfam" id="PF00361"/>
    </source>
</evidence>
<comment type="catalytic activity">
    <reaction evidence="16 17">
        <text>a ubiquinone + NADH + 5 H(+)(in) = a ubiquinol + NAD(+) + 4 H(+)(out)</text>
        <dbReference type="Rhea" id="RHEA:29091"/>
        <dbReference type="Rhea" id="RHEA-COMP:9565"/>
        <dbReference type="Rhea" id="RHEA-COMP:9566"/>
        <dbReference type="ChEBI" id="CHEBI:15378"/>
        <dbReference type="ChEBI" id="CHEBI:16389"/>
        <dbReference type="ChEBI" id="CHEBI:17976"/>
        <dbReference type="ChEBI" id="CHEBI:57540"/>
        <dbReference type="ChEBI" id="CHEBI:57945"/>
        <dbReference type="EC" id="7.1.1.2"/>
    </reaction>
</comment>
<feature type="transmembrane region" description="Helical" evidence="17">
    <location>
        <begin position="273"/>
        <end position="293"/>
    </location>
</feature>
<evidence type="ECO:0000256" key="4">
    <source>
        <dbReference type="ARBA" id="ARBA00021008"/>
    </source>
</evidence>
<evidence type="ECO:0000256" key="5">
    <source>
        <dbReference type="ARBA" id="ARBA00022448"/>
    </source>
</evidence>
<evidence type="ECO:0000256" key="17">
    <source>
        <dbReference type="RuleBase" id="RU003403"/>
    </source>
</evidence>
<evidence type="ECO:0000313" key="20">
    <source>
        <dbReference type="EMBL" id="AAF02934.1"/>
    </source>
</evidence>
<feature type="transmembrane region" description="Helical" evidence="17">
    <location>
        <begin position="323"/>
        <end position="346"/>
    </location>
</feature>
<comment type="subcellular location">
    <subcellularLocation>
        <location evidence="1 17">Mitochondrion inner membrane</location>
        <topology evidence="1 17">Multi-pass membrane protein</topology>
    </subcellularLocation>
</comment>
<evidence type="ECO:0000256" key="1">
    <source>
        <dbReference type="ARBA" id="ARBA00004448"/>
    </source>
</evidence>
<comment type="similarity">
    <text evidence="2 17">Belongs to the complex I subunit 2 family.</text>
</comment>
<name>Q9TD51_9TELE</name>
<feature type="transmembrane region" description="Helical" evidence="17">
    <location>
        <begin position="174"/>
        <end position="192"/>
    </location>
</feature>
<dbReference type="GO" id="GO:0006120">
    <property type="term" value="P:mitochondrial electron transport, NADH to ubiquinone"/>
    <property type="evidence" value="ECO:0007669"/>
    <property type="project" value="InterPro"/>
</dbReference>
<evidence type="ECO:0000256" key="9">
    <source>
        <dbReference type="ARBA" id="ARBA00022967"/>
    </source>
</evidence>
<sequence>MSPYMLMMFSSMLILGTTITLSSSHWLLAWVGLEMNTFAIIPFMAQKSHPRALEATLKYFIIQSTAAILMLLSSTLNAWLSGQWNIQHMIYPLPLTITIITLTLKMGLAPMHAWYPEVLQGLSFKVGLMLSTWQKLAPLILFIQISKEYSILYIPLGLTSILVGGWGGLNQTQLRKILGYSSIAHLGWAILMTHYMPPISFLTFLIYTTMTFTLFFTFHFLSSASINSAATSWTKTTFLVSITPLTLFSLSGLPPFTGFISKWLILNELTKQGLLLAAVTATLSALLSLFFYLRLSYVMALTVPPNNLSATLPWRFPLSLPPIFLTMSIILSCSLLPLSPSMLAFLSY</sequence>
<evidence type="ECO:0000256" key="3">
    <source>
        <dbReference type="ARBA" id="ARBA00012944"/>
    </source>
</evidence>
<feature type="transmembrane region" description="Helical" evidence="17">
    <location>
        <begin position="150"/>
        <end position="168"/>
    </location>
</feature>
<dbReference type="EC" id="7.1.1.2" evidence="3 17"/>
<keyword evidence="5" id="KW-0813">Transport</keyword>
<dbReference type="InterPro" id="IPR001750">
    <property type="entry name" value="ND/Mrp_TM"/>
</dbReference>
<dbReference type="PANTHER" id="PTHR46552:SF1">
    <property type="entry name" value="NADH-UBIQUINONE OXIDOREDUCTASE CHAIN 2"/>
    <property type="match status" value="1"/>
</dbReference>
<proteinExistence type="inferred from homology"/>
<evidence type="ECO:0000256" key="13">
    <source>
        <dbReference type="ARBA" id="ARBA00023075"/>
    </source>
</evidence>
<keyword evidence="7 17" id="KW-0812">Transmembrane</keyword>
<dbReference type="EMBL" id="AF092368">
    <property type="protein sequence ID" value="AAF02934.1"/>
    <property type="molecule type" value="Genomic_DNA"/>
</dbReference>
<feature type="transmembrane region" description="Helical" evidence="17">
    <location>
        <begin position="92"/>
        <end position="115"/>
    </location>
</feature>
<feature type="domain" description="NADH:quinone oxidoreductase/Mrp antiporter transmembrane" evidence="18">
    <location>
        <begin position="23"/>
        <end position="287"/>
    </location>
</feature>
<keyword evidence="12 17" id="KW-0520">NAD</keyword>
<evidence type="ECO:0000256" key="10">
    <source>
        <dbReference type="ARBA" id="ARBA00022982"/>
    </source>
</evidence>
<dbReference type="InterPro" id="IPR050175">
    <property type="entry name" value="Complex_I_Subunit_2"/>
</dbReference>
<dbReference type="InterPro" id="IPR003917">
    <property type="entry name" value="NADH_UbQ_OxRdtase_chain2"/>
</dbReference>
<keyword evidence="6 17" id="KW-0679">Respiratory chain</keyword>
<dbReference type="AlphaFoldDB" id="Q9TD51"/>
<evidence type="ECO:0000256" key="7">
    <source>
        <dbReference type="ARBA" id="ARBA00022692"/>
    </source>
</evidence>
<evidence type="ECO:0000256" key="14">
    <source>
        <dbReference type="ARBA" id="ARBA00023128"/>
    </source>
</evidence>
<keyword evidence="15 17" id="KW-0472">Membrane</keyword>
<organism evidence="20">
    <name type="scientific">Hypsolebias magnificus</name>
    <dbReference type="NCBI Taxonomy" id="941721"/>
    <lineage>
        <taxon>Eukaryota</taxon>
        <taxon>Metazoa</taxon>
        <taxon>Chordata</taxon>
        <taxon>Craniata</taxon>
        <taxon>Vertebrata</taxon>
        <taxon>Euteleostomi</taxon>
        <taxon>Actinopterygii</taxon>
        <taxon>Neopterygii</taxon>
        <taxon>Teleostei</taxon>
        <taxon>Neoteleostei</taxon>
        <taxon>Acanthomorphata</taxon>
        <taxon>Ovalentaria</taxon>
        <taxon>Atherinomorphae</taxon>
        <taxon>Cyprinodontiformes</taxon>
        <taxon>Rivulidae</taxon>
        <taxon>Hypsolebias</taxon>
    </lineage>
</organism>
<dbReference type="Pfam" id="PF00361">
    <property type="entry name" value="Proton_antipo_M"/>
    <property type="match status" value="1"/>
</dbReference>
<dbReference type="InterPro" id="IPR010933">
    <property type="entry name" value="NADH_DH_su2_C"/>
</dbReference>
<evidence type="ECO:0000256" key="12">
    <source>
        <dbReference type="ARBA" id="ARBA00023027"/>
    </source>
</evidence>
<feature type="transmembrane region" description="Helical" evidence="17">
    <location>
        <begin position="60"/>
        <end position="80"/>
    </location>
</feature>
<keyword evidence="10 17" id="KW-0249">Electron transport</keyword>
<feature type="transmembrane region" description="Helical" evidence="17">
    <location>
        <begin position="238"/>
        <end position="261"/>
    </location>
</feature>